<dbReference type="SUPFAM" id="SSF82153">
    <property type="entry name" value="FAS1 domain"/>
    <property type="match status" value="1"/>
</dbReference>
<proteinExistence type="predicted"/>
<evidence type="ECO:0008006" key="3">
    <source>
        <dbReference type="Google" id="ProtNLM"/>
    </source>
</evidence>
<evidence type="ECO:0000313" key="2">
    <source>
        <dbReference type="Proteomes" id="UP000236333"/>
    </source>
</evidence>
<keyword evidence="2" id="KW-1185">Reference proteome</keyword>
<dbReference type="Proteomes" id="UP000236333">
    <property type="component" value="Unassembled WGS sequence"/>
</dbReference>
<dbReference type="Gene3D" id="2.30.180.10">
    <property type="entry name" value="FAS1 domain"/>
    <property type="match status" value="1"/>
</dbReference>
<gene>
    <name evidence="1" type="ORF">TSOC_007196</name>
</gene>
<reference evidence="1 2" key="1">
    <citation type="journal article" date="2017" name="Mol. Biol. Evol.">
        <title>The 4-celled Tetrabaena socialis nuclear genome reveals the essential components for genetic control of cell number at the origin of multicellularity in the volvocine lineage.</title>
        <authorList>
            <person name="Featherston J."/>
            <person name="Arakaki Y."/>
            <person name="Hanschen E.R."/>
            <person name="Ferris P.J."/>
            <person name="Michod R.E."/>
            <person name="Olson B.J.S.C."/>
            <person name="Nozaki H."/>
            <person name="Durand P.M."/>
        </authorList>
    </citation>
    <scope>NUCLEOTIDE SEQUENCE [LARGE SCALE GENOMIC DNA]</scope>
    <source>
        <strain evidence="1 2">NIES-571</strain>
    </source>
</reference>
<name>A0A2J8A1L6_9CHLO</name>
<comment type="caution">
    <text evidence="1">The sequence shown here is derived from an EMBL/GenBank/DDBJ whole genome shotgun (WGS) entry which is preliminary data.</text>
</comment>
<accession>A0A2J8A1L6</accession>
<sequence>MHAQHRGVCLLGLALAGLPELSSIAALYNASGVLFSGVLSAALAGKPYTLFLPNDAAVLLYLQSANSTVEAALAGVLAAPLSLARLLSPHVLLERCLPAANLTTDLQLSMGLHLPERSGDRGESGSGNI</sequence>
<dbReference type="AlphaFoldDB" id="A0A2J8A1L6"/>
<dbReference type="EMBL" id="PGGS01000237">
    <property type="protein sequence ID" value="PNH06419.1"/>
    <property type="molecule type" value="Genomic_DNA"/>
</dbReference>
<evidence type="ECO:0000313" key="1">
    <source>
        <dbReference type="EMBL" id="PNH06419.1"/>
    </source>
</evidence>
<protein>
    <recommendedName>
        <fullName evidence="3">FAS1 domain-containing protein</fullName>
    </recommendedName>
</protein>
<dbReference type="InterPro" id="IPR036378">
    <property type="entry name" value="FAS1_dom_sf"/>
</dbReference>
<organism evidence="1 2">
    <name type="scientific">Tetrabaena socialis</name>
    <dbReference type="NCBI Taxonomy" id="47790"/>
    <lineage>
        <taxon>Eukaryota</taxon>
        <taxon>Viridiplantae</taxon>
        <taxon>Chlorophyta</taxon>
        <taxon>core chlorophytes</taxon>
        <taxon>Chlorophyceae</taxon>
        <taxon>CS clade</taxon>
        <taxon>Chlamydomonadales</taxon>
        <taxon>Tetrabaenaceae</taxon>
        <taxon>Tetrabaena</taxon>
    </lineage>
</organism>